<reference evidence="1 2" key="2">
    <citation type="submission" date="2015-01" db="EMBL/GenBank/DDBJ databases">
        <authorList>
            <consortium name="NBRP consortium"/>
            <person name="Sawabe T."/>
            <person name="Meirelles P."/>
            <person name="Feng G."/>
            <person name="Sayaka M."/>
            <person name="Hattori M."/>
            <person name="Ohkuma M."/>
        </authorList>
    </citation>
    <scope>NUCLEOTIDE SEQUENCE [LARGE SCALE GENOMIC DNA]</scope>
    <source>
        <strain evidence="1 2">JCM19232</strain>
    </source>
</reference>
<gene>
    <name evidence="1" type="ORF">JCM19232_27</name>
</gene>
<protein>
    <submittedName>
        <fullName evidence="1">Uncharacterized protein</fullName>
    </submittedName>
</protein>
<proteinExistence type="predicted"/>
<evidence type="ECO:0000313" key="1">
    <source>
        <dbReference type="EMBL" id="GAM64983.1"/>
    </source>
</evidence>
<dbReference type="AlphaFoldDB" id="A0A0B8PPE2"/>
<dbReference type="EMBL" id="BBSA01000016">
    <property type="protein sequence ID" value="GAM64983.1"/>
    <property type="molecule type" value="Genomic_DNA"/>
</dbReference>
<dbReference type="Proteomes" id="UP000031670">
    <property type="component" value="Unassembled WGS sequence"/>
</dbReference>
<comment type="caution">
    <text evidence="1">The sequence shown here is derived from an EMBL/GenBank/DDBJ whole genome shotgun (WGS) entry which is preliminary data.</text>
</comment>
<name>A0A0B8PPE2_9VIBR</name>
<sequence>MDNLGLFLVLLFFAVLFISQALLLPVAGQKAKHGELTKRLKKAQKES</sequence>
<evidence type="ECO:0000313" key="2">
    <source>
        <dbReference type="Proteomes" id="UP000031670"/>
    </source>
</evidence>
<accession>A0A0B8PPE2</accession>
<organism evidence="1 2">
    <name type="scientific">Vibrio ishigakensis</name>
    <dbReference type="NCBI Taxonomy" id="1481914"/>
    <lineage>
        <taxon>Bacteria</taxon>
        <taxon>Pseudomonadati</taxon>
        <taxon>Pseudomonadota</taxon>
        <taxon>Gammaproteobacteria</taxon>
        <taxon>Vibrionales</taxon>
        <taxon>Vibrionaceae</taxon>
        <taxon>Vibrio</taxon>
    </lineage>
</organism>
<reference evidence="1 2" key="1">
    <citation type="submission" date="2015-01" db="EMBL/GenBank/DDBJ databases">
        <title>Vibrio sp. C5 JCM 19232 whole genome shotgun sequence.</title>
        <authorList>
            <person name="Sawabe T."/>
            <person name="Meirelles P."/>
            <person name="Feng G."/>
            <person name="Sayaka M."/>
            <person name="Hattori M."/>
            <person name="Ohkuma M."/>
        </authorList>
    </citation>
    <scope>NUCLEOTIDE SEQUENCE [LARGE SCALE GENOMIC DNA]</scope>
    <source>
        <strain evidence="1 2">JCM19232</strain>
    </source>
</reference>